<keyword evidence="3" id="KW-1185">Reference proteome</keyword>
<name>A0A8E2JEH3_9PEZI</name>
<gene>
    <name evidence="2" type="ORF">K432DRAFT_393833</name>
</gene>
<evidence type="ECO:0000313" key="2">
    <source>
        <dbReference type="EMBL" id="OCK79503.1"/>
    </source>
</evidence>
<dbReference type="Proteomes" id="UP000250266">
    <property type="component" value="Unassembled WGS sequence"/>
</dbReference>
<evidence type="ECO:0000256" key="1">
    <source>
        <dbReference type="SAM" id="Coils"/>
    </source>
</evidence>
<accession>A0A8E2JEH3</accession>
<dbReference type="EMBL" id="KV745001">
    <property type="protein sequence ID" value="OCK79503.1"/>
    <property type="molecule type" value="Genomic_DNA"/>
</dbReference>
<protein>
    <submittedName>
        <fullName evidence="2">Uncharacterized protein</fullName>
    </submittedName>
</protein>
<sequence>MASSPMDSHESPEEVEEIFRCDSTIDRMIVVLGDNWMEAIHRAPTTMSTFTKFTRAEYFSQGTCGDDNNCQFGSKIAKTGGTIDQIITYLVKPQSESTKKLINTYMGLMELASGSCKNATDEMMQCCQEWDDFLQLFHKVVLRKNEEVIADELTTKDKSNLQRDKLEVARLREDRAKERVDKEEAYLQGIRKSHESTTRALDNAREQSTGLYAIGAAGISGIHYVYANLRTGAARERHEAMIRMRETAELERKALEADLVKLSDQNTSLDEVKVIVGRAIKELSRLQSHITRLLLLFKGVSEKVHQLQEYHNTVFFAHTEHYTSLNENSSGDIQNLYDTATEVRKEFANIHVIAAVYAEVSNVVIMPGFEKLNELLVSADKSDSAKQQTNYDMSAKAFVEIDEWRDKADRDINSMIKKTLKQKSNILELLEPRNAQSGRNEIQG</sequence>
<feature type="coiled-coil region" evidence="1">
    <location>
        <begin position="238"/>
        <end position="272"/>
    </location>
</feature>
<dbReference type="OrthoDB" id="5406275at2759"/>
<dbReference type="PANTHER" id="PTHR33488">
    <property type="entry name" value="ZGC:162509"/>
    <property type="match status" value="1"/>
</dbReference>
<proteinExistence type="predicted"/>
<organism evidence="2 3">
    <name type="scientific">Lepidopterella palustris CBS 459.81</name>
    <dbReference type="NCBI Taxonomy" id="1314670"/>
    <lineage>
        <taxon>Eukaryota</taxon>
        <taxon>Fungi</taxon>
        <taxon>Dikarya</taxon>
        <taxon>Ascomycota</taxon>
        <taxon>Pezizomycotina</taxon>
        <taxon>Dothideomycetes</taxon>
        <taxon>Pleosporomycetidae</taxon>
        <taxon>Mytilinidiales</taxon>
        <taxon>Argynnaceae</taxon>
        <taxon>Lepidopterella</taxon>
    </lineage>
</organism>
<reference evidence="2 3" key="1">
    <citation type="journal article" date="2016" name="Nat. Commun.">
        <title>Ectomycorrhizal ecology is imprinted in the genome of the dominant symbiotic fungus Cenococcum geophilum.</title>
        <authorList>
            <consortium name="DOE Joint Genome Institute"/>
            <person name="Peter M."/>
            <person name="Kohler A."/>
            <person name="Ohm R.A."/>
            <person name="Kuo A."/>
            <person name="Krutzmann J."/>
            <person name="Morin E."/>
            <person name="Arend M."/>
            <person name="Barry K.W."/>
            <person name="Binder M."/>
            <person name="Choi C."/>
            <person name="Clum A."/>
            <person name="Copeland A."/>
            <person name="Grisel N."/>
            <person name="Haridas S."/>
            <person name="Kipfer T."/>
            <person name="LaButti K."/>
            <person name="Lindquist E."/>
            <person name="Lipzen A."/>
            <person name="Maire R."/>
            <person name="Meier B."/>
            <person name="Mihaltcheva S."/>
            <person name="Molinier V."/>
            <person name="Murat C."/>
            <person name="Poggeler S."/>
            <person name="Quandt C.A."/>
            <person name="Sperisen C."/>
            <person name="Tritt A."/>
            <person name="Tisserant E."/>
            <person name="Crous P.W."/>
            <person name="Henrissat B."/>
            <person name="Nehls U."/>
            <person name="Egli S."/>
            <person name="Spatafora J.W."/>
            <person name="Grigoriev I.V."/>
            <person name="Martin F.M."/>
        </authorList>
    </citation>
    <scope>NUCLEOTIDE SEQUENCE [LARGE SCALE GENOMIC DNA]</scope>
    <source>
        <strain evidence="2 3">CBS 459.81</strain>
    </source>
</reference>
<evidence type="ECO:0000313" key="3">
    <source>
        <dbReference type="Proteomes" id="UP000250266"/>
    </source>
</evidence>
<dbReference type="PANTHER" id="PTHR33488:SF2">
    <property type="entry name" value="EARLY ENDOSOME ANTIGEN 1-LIKE"/>
    <property type="match status" value="1"/>
</dbReference>
<keyword evidence="1" id="KW-0175">Coiled coil</keyword>
<dbReference type="AlphaFoldDB" id="A0A8E2JEH3"/>